<dbReference type="Proteomes" id="UP000640274">
    <property type="component" value="Unassembled WGS sequence"/>
</dbReference>
<organism evidence="3 4">
    <name type="scientific">Paenibacillus roseus</name>
    <dbReference type="NCBI Taxonomy" id="2798579"/>
    <lineage>
        <taxon>Bacteria</taxon>
        <taxon>Bacillati</taxon>
        <taxon>Bacillota</taxon>
        <taxon>Bacilli</taxon>
        <taxon>Bacillales</taxon>
        <taxon>Paenibacillaceae</taxon>
        <taxon>Paenibacillus</taxon>
    </lineage>
</organism>
<dbReference type="InterPro" id="IPR014048">
    <property type="entry name" value="MethylDNA_cys_MeTrfase_DNA-bd"/>
</dbReference>
<evidence type="ECO:0000313" key="4">
    <source>
        <dbReference type="Proteomes" id="UP000640274"/>
    </source>
</evidence>
<dbReference type="InterPro" id="IPR036388">
    <property type="entry name" value="WH-like_DNA-bd_sf"/>
</dbReference>
<dbReference type="Pfam" id="PF01035">
    <property type="entry name" value="DNA_binding_1"/>
    <property type="match status" value="1"/>
</dbReference>
<dbReference type="InterPro" id="IPR036217">
    <property type="entry name" value="MethylDNA_cys_MeTrfase_DNAb"/>
</dbReference>
<reference evidence="3" key="1">
    <citation type="submission" date="2020-12" db="EMBL/GenBank/DDBJ databases">
        <authorList>
            <person name="Huq M.A."/>
        </authorList>
    </citation>
    <scope>NUCLEOTIDE SEQUENCE</scope>
    <source>
        <strain evidence="3">MAHUQ-46</strain>
    </source>
</reference>
<dbReference type="AlphaFoldDB" id="A0A934J0Q6"/>
<dbReference type="SUPFAM" id="SSF46767">
    <property type="entry name" value="Methylated DNA-protein cysteine methyltransferase, C-terminal domain"/>
    <property type="match status" value="1"/>
</dbReference>
<dbReference type="RefSeq" id="WP_199020245.1">
    <property type="nucleotide sequence ID" value="NZ_JAELUP010000089.1"/>
</dbReference>
<evidence type="ECO:0000256" key="1">
    <source>
        <dbReference type="ARBA" id="ARBA00022763"/>
    </source>
</evidence>
<protein>
    <submittedName>
        <fullName evidence="3">MGMT family protein</fullName>
    </submittedName>
</protein>
<dbReference type="Gene3D" id="1.10.10.10">
    <property type="entry name" value="Winged helix-like DNA-binding domain superfamily/Winged helix DNA-binding domain"/>
    <property type="match status" value="1"/>
</dbReference>
<dbReference type="InterPro" id="IPR052520">
    <property type="entry name" value="ATL_DNA_repair"/>
</dbReference>
<feature type="domain" description="Methylated-DNA-[protein]-cysteine S-methyltransferase DNA binding" evidence="2">
    <location>
        <begin position="3"/>
        <end position="83"/>
    </location>
</feature>
<dbReference type="GO" id="GO:0003824">
    <property type="term" value="F:catalytic activity"/>
    <property type="evidence" value="ECO:0007669"/>
    <property type="project" value="InterPro"/>
</dbReference>
<dbReference type="EMBL" id="JAELUP010000089">
    <property type="protein sequence ID" value="MBJ6362701.1"/>
    <property type="molecule type" value="Genomic_DNA"/>
</dbReference>
<dbReference type="CDD" id="cd06445">
    <property type="entry name" value="ATase"/>
    <property type="match status" value="1"/>
</dbReference>
<proteinExistence type="predicted"/>
<keyword evidence="4" id="KW-1185">Reference proteome</keyword>
<comment type="caution">
    <text evidence="3">The sequence shown here is derived from an EMBL/GenBank/DDBJ whole genome shotgun (WGS) entry which is preliminary data.</text>
</comment>
<accession>A0A934J0Q6</accession>
<evidence type="ECO:0000259" key="2">
    <source>
        <dbReference type="Pfam" id="PF01035"/>
    </source>
</evidence>
<dbReference type="GO" id="GO:0006281">
    <property type="term" value="P:DNA repair"/>
    <property type="evidence" value="ECO:0007669"/>
    <property type="project" value="InterPro"/>
</dbReference>
<dbReference type="PANTHER" id="PTHR42942">
    <property type="entry name" value="6-O-METHYLGUANINE DNA METHYLTRANSFERASE"/>
    <property type="match status" value="1"/>
</dbReference>
<dbReference type="PANTHER" id="PTHR42942:SF1">
    <property type="entry name" value="ALKYLTRANSFERASE-LIKE PROTEIN 1"/>
    <property type="match status" value="1"/>
</dbReference>
<name>A0A934J0Q6_9BACL</name>
<sequence length="101" mass="11405">MQPFTRNVINVIKKIPTGQVMTYGQIAAFAGSYRAARQVVRVLHSLSEKESLPWHRVVNAKGEIALSDDSRLLQEILLQGEGVEVDRNGRINLDLYQHHPD</sequence>
<gene>
    <name evidence="3" type="ORF">JFN88_15890</name>
</gene>
<keyword evidence="1" id="KW-0227">DNA damage</keyword>
<evidence type="ECO:0000313" key="3">
    <source>
        <dbReference type="EMBL" id="MBJ6362701.1"/>
    </source>
</evidence>